<keyword evidence="1" id="KW-0812">Transmembrane</keyword>
<evidence type="ECO:0000313" key="2">
    <source>
        <dbReference type="EMBL" id="KAK3947530.1"/>
    </source>
</evidence>
<dbReference type="EMBL" id="MU859340">
    <property type="protein sequence ID" value="KAK3947530.1"/>
    <property type="molecule type" value="Genomic_DNA"/>
</dbReference>
<gene>
    <name evidence="2" type="ORF">QBC32DRAFT_83078</name>
</gene>
<organism evidence="2 3">
    <name type="scientific">Pseudoneurospora amorphoporcata</name>
    <dbReference type="NCBI Taxonomy" id="241081"/>
    <lineage>
        <taxon>Eukaryota</taxon>
        <taxon>Fungi</taxon>
        <taxon>Dikarya</taxon>
        <taxon>Ascomycota</taxon>
        <taxon>Pezizomycotina</taxon>
        <taxon>Sordariomycetes</taxon>
        <taxon>Sordariomycetidae</taxon>
        <taxon>Sordariales</taxon>
        <taxon>Sordariaceae</taxon>
        <taxon>Pseudoneurospora</taxon>
    </lineage>
</organism>
<comment type="caution">
    <text evidence="2">The sequence shown here is derived from an EMBL/GenBank/DDBJ whole genome shotgun (WGS) entry which is preliminary data.</text>
</comment>
<sequence>MKNIEDRSGRRRGYSEGAMNRFPVFSRYPVLRILSLPVCRRKPIAFYRIIPDLNIHMIMCFFSCFFPSVFRFVGLHRRFSVVVIAMYTLVFYFLSVGHERFTALVHPMLIFSPFFKFDQLMCPWLYYHLRTVRVQ</sequence>
<feature type="transmembrane region" description="Helical" evidence="1">
    <location>
        <begin position="53"/>
        <end position="73"/>
    </location>
</feature>
<keyword evidence="3" id="KW-1185">Reference proteome</keyword>
<evidence type="ECO:0000256" key="1">
    <source>
        <dbReference type="SAM" id="Phobius"/>
    </source>
</evidence>
<feature type="transmembrane region" description="Helical" evidence="1">
    <location>
        <begin position="79"/>
        <end position="96"/>
    </location>
</feature>
<evidence type="ECO:0008006" key="4">
    <source>
        <dbReference type="Google" id="ProtNLM"/>
    </source>
</evidence>
<dbReference type="AlphaFoldDB" id="A0AAN6NKI2"/>
<evidence type="ECO:0000313" key="3">
    <source>
        <dbReference type="Proteomes" id="UP001303222"/>
    </source>
</evidence>
<reference evidence="2" key="1">
    <citation type="journal article" date="2023" name="Mol. Phylogenet. Evol.">
        <title>Genome-scale phylogeny and comparative genomics of the fungal order Sordariales.</title>
        <authorList>
            <person name="Hensen N."/>
            <person name="Bonometti L."/>
            <person name="Westerberg I."/>
            <person name="Brannstrom I.O."/>
            <person name="Guillou S."/>
            <person name="Cros-Aarteil S."/>
            <person name="Calhoun S."/>
            <person name="Haridas S."/>
            <person name="Kuo A."/>
            <person name="Mondo S."/>
            <person name="Pangilinan J."/>
            <person name="Riley R."/>
            <person name="LaButti K."/>
            <person name="Andreopoulos B."/>
            <person name="Lipzen A."/>
            <person name="Chen C."/>
            <person name="Yan M."/>
            <person name="Daum C."/>
            <person name="Ng V."/>
            <person name="Clum A."/>
            <person name="Steindorff A."/>
            <person name="Ohm R.A."/>
            <person name="Martin F."/>
            <person name="Silar P."/>
            <person name="Natvig D.O."/>
            <person name="Lalanne C."/>
            <person name="Gautier V."/>
            <person name="Ament-Velasquez S.L."/>
            <person name="Kruys A."/>
            <person name="Hutchinson M.I."/>
            <person name="Powell A.J."/>
            <person name="Barry K."/>
            <person name="Miller A.N."/>
            <person name="Grigoriev I.V."/>
            <person name="Debuchy R."/>
            <person name="Gladieux P."/>
            <person name="Hiltunen Thoren M."/>
            <person name="Johannesson H."/>
        </authorList>
    </citation>
    <scope>NUCLEOTIDE SEQUENCE</scope>
    <source>
        <strain evidence="2">CBS 626.80</strain>
    </source>
</reference>
<dbReference type="Proteomes" id="UP001303222">
    <property type="component" value="Unassembled WGS sequence"/>
</dbReference>
<keyword evidence="1" id="KW-0472">Membrane</keyword>
<keyword evidence="1" id="KW-1133">Transmembrane helix</keyword>
<accession>A0AAN6NKI2</accession>
<name>A0AAN6NKI2_9PEZI</name>
<reference evidence="2" key="2">
    <citation type="submission" date="2023-06" db="EMBL/GenBank/DDBJ databases">
        <authorList>
            <consortium name="Lawrence Berkeley National Laboratory"/>
            <person name="Mondo S.J."/>
            <person name="Hensen N."/>
            <person name="Bonometti L."/>
            <person name="Westerberg I."/>
            <person name="Brannstrom I.O."/>
            <person name="Guillou S."/>
            <person name="Cros-Aarteil S."/>
            <person name="Calhoun S."/>
            <person name="Haridas S."/>
            <person name="Kuo A."/>
            <person name="Pangilinan J."/>
            <person name="Riley R."/>
            <person name="Labutti K."/>
            <person name="Andreopoulos B."/>
            <person name="Lipzen A."/>
            <person name="Chen C."/>
            <person name="Yanf M."/>
            <person name="Daum C."/>
            <person name="Ng V."/>
            <person name="Clum A."/>
            <person name="Steindorff A."/>
            <person name="Ohm R."/>
            <person name="Martin F."/>
            <person name="Silar P."/>
            <person name="Natvig D."/>
            <person name="Lalanne C."/>
            <person name="Gautier V."/>
            <person name="Ament-Velasquez S.L."/>
            <person name="Kruys A."/>
            <person name="Hutchinson M.I."/>
            <person name="Powell A.J."/>
            <person name="Barry K."/>
            <person name="Miller A.N."/>
            <person name="Grigoriev I.V."/>
            <person name="Debuchy R."/>
            <person name="Gladieux P."/>
            <person name="Thoren M.H."/>
            <person name="Johannesson H."/>
        </authorList>
    </citation>
    <scope>NUCLEOTIDE SEQUENCE</scope>
    <source>
        <strain evidence="2">CBS 626.80</strain>
    </source>
</reference>
<protein>
    <recommendedName>
        <fullName evidence="4">Transmembrane protein</fullName>
    </recommendedName>
</protein>
<proteinExistence type="predicted"/>